<keyword evidence="5" id="KW-1185">Reference proteome</keyword>
<dbReference type="PANTHER" id="PTHR35303">
    <property type="entry name" value="OS02G0197800 PROTEIN"/>
    <property type="match status" value="1"/>
</dbReference>
<feature type="domain" description="Gamma-butyrobetaine hydroxylase-like N-terminal" evidence="3">
    <location>
        <begin position="18"/>
        <end position="105"/>
    </location>
</feature>
<dbReference type="RefSeq" id="WP_146574983.1">
    <property type="nucleotide sequence ID" value="NZ_SJPH01000007.1"/>
</dbReference>
<evidence type="ECO:0000256" key="1">
    <source>
        <dbReference type="ARBA" id="ARBA00022723"/>
    </source>
</evidence>
<dbReference type="Pfam" id="PF06155">
    <property type="entry name" value="GBBH-like_N"/>
    <property type="match status" value="1"/>
</dbReference>
<dbReference type="AlphaFoldDB" id="A0A5C5VWQ9"/>
<dbReference type="InterPro" id="IPR038492">
    <property type="entry name" value="GBBH-like_N_sf"/>
</dbReference>
<reference evidence="4 5" key="1">
    <citation type="submission" date="2019-02" db="EMBL/GenBank/DDBJ databases">
        <title>Deep-cultivation of Planctomycetes and their phenomic and genomic characterization uncovers novel biology.</title>
        <authorList>
            <person name="Wiegand S."/>
            <person name="Jogler M."/>
            <person name="Boedeker C."/>
            <person name="Pinto D."/>
            <person name="Vollmers J."/>
            <person name="Rivas-Marin E."/>
            <person name="Kohn T."/>
            <person name="Peeters S.H."/>
            <person name="Heuer A."/>
            <person name="Rast P."/>
            <person name="Oberbeckmann S."/>
            <person name="Bunk B."/>
            <person name="Jeske O."/>
            <person name="Meyerdierks A."/>
            <person name="Storesund J.E."/>
            <person name="Kallscheuer N."/>
            <person name="Luecker S."/>
            <person name="Lage O.M."/>
            <person name="Pohl T."/>
            <person name="Merkel B.J."/>
            <person name="Hornburger P."/>
            <person name="Mueller R.-W."/>
            <person name="Bruemmer F."/>
            <person name="Labrenz M."/>
            <person name="Spormann A.M."/>
            <person name="Op Den Camp H."/>
            <person name="Overmann J."/>
            <person name="Amann R."/>
            <person name="Jetten M.S.M."/>
            <person name="Mascher T."/>
            <person name="Medema M.H."/>
            <person name="Devos D.P."/>
            <person name="Kaster A.-K."/>
            <person name="Ovreas L."/>
            <person name="Rohde M."/>
            <person name="Galperin M.Y."/>
            <person name="Jogler C."/>
        </authorList>
    </citation>
    <scope>NUCLEOTIDE SEQUENCE [LARGE SCALE GENOMIC DNA]</scope>
    <source>
        <strain evidence="4 5">Pla111</strain>
    </source>
</reference>
<evidence type="ECO:0000259" key="3">
    <source>
        <dbReference type="Pfam" id="PF06155"/>
    </source>
</evidence>
<dbReference type="PANTHER" id="PTHR35303:SF5">
    <property type="entry name" value="OS02G0197800 PROTEIN"/>
    <property type="match status" value="1"/>
</dbReference>
<organism evidence="4 5">
    <name type="scientific">Botrimarina hoheduenensis</name>
    <dbReference type="NCBI Taxonomy" id="2528000"/>
    <lineage>
        <taxon>Bacteria</taxon>
        <taxon>Pseudomonadati</taxon>
        <taxon>Planctomycetota</taxon>
        <taxon>Planctomycetia</taxon>
        <taxon>Pirellulales</taxon>
        <taxon>Lacipirellulaceae</taxon>
        <taxon>Botrimarina</taxon>
    </lineage>
</organism>
<comment type="caution">
    <text evidence="4">The sequence shown here is derived from an EMBL/GenBank/DDBJ whole genome shotgun (WGS) entry which is preliminary data.</text>
</comment>
<name>A0A5C5VWQ9_9BACT</name>
<keyword evidence="1" id="KW-0479">Metal-binding</keyword>
<proteinExistence type="predicted"/>
<dbReference type="EMBL" id="SJPH01000007">
    <property type="protein sequence ID" value="TWT42455.1"/>
    <property type="molecule type" value="Genomic_DNA"/>
</dbReference>
<dbReference type="Proteomes" id="UP000318995">
    <property type="component" value="Unassembled WGS sequence"/>
</dbReference>
<sequence length="113" mass="12208">MNPKPSPATPVPVELSRPDEARVRIVWSDGEQRVYRAAELREACPCATCREKRSAPPPPANQLTVLSAAEARPLSVAGMSPVGAYAYRIDFSDGHNTGLFNFNLLKSLGEAEA</sequence>
<evidence type="ECO:0000313" key="4">
    <source>
        <dbReference type="EMBL" id="TWT42455.1"/>
    </source>
</evidence>
<protein>
    <recommendedName>
        <fullName evidence="3">Gamma-butyrobetaine hydroxylase-like N-terminal domain-containing protein</fullName>
    </recommendedName>
</protein>
<dbReference type="Gene3D" id="3.30.2020.30">
    <property type="match status" value="1"/>
</dbReference>
<dbReference type="GO" id="GO:0046872">
    <property type="term" value="F:metal ion binding"/>
    <property type="evidence" value="ECO:0007669"/>
    <property type="project" value="UniProtKB-KW"/>
</dbReference>
<dbReference type="OrthoDB" id="9794178at2"/>
<accession>A0A5C5VWQ9</accession>
<dbReference type="InterPro" id="IPR010376">
    <property type="entry name" value="GBBH-like_N"/>
</dbReference>
<keyword evidence="2" id="KW-0408">Iron</keyword>
<gene>
    <name evidence="4" type="ORF">Pla111_27600</name>
</gene>
<evidence type="ECO:0000256" key="2">
    <source>
        <dbReference type="ARBA" id="ARBA00023004"/>
    </source>
</evidence>
<evidence type="ECO:0000313" key="5">
    <source>
        <dbReference type="Proteomes" id="UP000318995"/>
    </source>
</evidence>